<dbReference type="InterPro" id="IPR004370">
    <property type="entry name" value="4-OT-like_dom"/>
</dbReference>
<reference evidence="5" key="1">
    <citation type="journal article" date="2019" name="Int. J. Syst. Evol. Microbiol.">
        <title>The Global Catalogue of Microorganisms (GCM) 10K type strain sequencing project: providing services to taxonomists for standard genome sequencing and annotation.</title>
        <authorList>
            <consortium name="The Broad Institute Genomics Platform"/>
            <consortium name="The Broad Institute Genome Sequencing Center for Infectious Disease"/>
            <person name="Wu L."/>
            <person name="Ma J."/>
        </authorList>
    </citation>
    <scope>NUCLEOTIDE SEQUENCE [LARGE SCALE GENOMIC DNA]</scope>
    <source>
        <strain evidence="5">XZYJ18</strain>
    </source>
</reference>
<dbReference type="RefSeq" id="WP_378020719.1">
    <property type="nucleotide sequence ID" value="NZ_JBHSKG010000004.1"/>
</dbReference>
<keyword evidence="5" id="KW-1185">Reference proteome</keyword>
<organism evidence="4 5">
    <name type="scientific">Actinomycetospora rhizophila</name>
    <dbReference type="NCBI Taxonomy" id="1416876"/>
    <lineage>
        <taxon>Bacteria</taxon>
        <taxon>Bacillati</taxon>
        <taxon>Actinomycetota</taxon>
        <taxon>Actinomycetes</taxon>
        <taxon>Pseudonocardiales</taxon>
        <taxon>Pseudonocardiaceae</taxon>
        <taxon>Actinomycetospora</taxon>
    </lineage>
</organism>
<dbReference type="PANTHER" id="PTHR35530">
    <property type="entry name" value="TAUTOMERASE-RELATED"/>
    <property type="match status" value="1"/>
</dbReference>
<accession>A0ABV9ZD95</accession>
<keyword evidence="2" id="KW-0413">Isomerase</keyword>
<evidence type="ECO:0000313" key="5">
    <source>
        <dbReference type="Proteomes" id="UP001596175"/>
    </source>
</evidence>
<feature type="domain" description="4-oxalocrotonate tautomerase-like" evidence="3">
    <location>
        <begin position="70"/>
        <end position="119"/>
    </location>
</feature>
<name>A0ABV9ZD95_9PSEU</name>
<evidence type="ECO:0000256" key="2">
    <source>
        <dbReference type="ARBA" id="ARBA00023235"/>
    </source>
</evidence>
<dbReference type="SUPFAM" id="SSF55331">
    <property type="entry name" value="Tautomerase/MIF"/>
    <property type="match status" value="1"/>
</dbReference>
<proteinExistence type="inferred from homology"/>
<protein>
    <submittedName>
        <fullName evidence="4">4-oxalocrotonate tautomerase family protein</fullName>
    </submittedName>
</protein>
<gene>
    <name evidence="4" type="ORF">ACFPK1_09740</name>
</gene>
<dbReference type="Gene3D" id="3.30.429.10">
    <property type="entry name" value="Macrophage Migration Inhibitory Factor"/>
    <property type="match status" value="2"/>
</dbReference>
<evidence type="ECO:0000259" key="3">
    <source>
        <dbReference type="Pfam" id="PF01361"/>
    </source>
</evidence>
<dbReference type="Pfam" id="PF01361">
    <property type="entry name" value="Tautomerase"/>
    <property type="match status" value="1"/>
</dbReference>
<evidence type="ECO:0000256" key="1">
    <source>
        <dbReference type="ARBA" id="ARBA00006723"/>
    </source>
</evidence>
<comment type="similarity">
    <text evidence="1">Belongs to the 4-oxalocrotonate tautomerase family.</text>
</comment>
<evidence type="ECO:0000313" key="4">
    <source>
        <dbReference type="EMBL" id="MFC5138511.1"/>
    </source>
</evidence>
<dbReference type="PANTHER" id="PTHR35530:SF1">
    <property type="entry name" value="2-HYDROXYMUCONATE TAUTOMERASE"/>
    <property type="match status" value="1"/>
</dbReference>
<dbReference type="Proteomes" id="UP001596175">
    <property type="component" value="Unassembled WGS sequence"/>
</dbReference>
<dbReference type="InterPro" id="IPR014347">
    <property type="entry name" value="Tautomerase/MIF_sf"/>
</dbReference>
<dbReference type="EMBL" id="JBHSKG010000004">
    <property type="protein sequence ID" value="MFC5138511.1"/>
    <property type="molecule type" value="Genomic_DNA"/>
</dbReference>
<sequence>MPVLELHLVDGDHAPDEHARLLELLSRRYAEVLESPLERVRAYLTLHAREHWAVGGSTGAAPAPYFTAIVLEGRPVEQRHRLLAEVTDLIVGVLGVERSRVRGRIIQVPPDDWAIGGVPASGARRDEIAARAAATGSPAG</sequence>
<comment type="caution">
    <text evidence="4">The sequence shown here is derived from an EMBL/GenBank/DDBJ whole genome shotgun (WGS) entry which is preliminary data.</text>
</comment>